<keyword evidence="3" id="KW-1185">Reference proteome</keyword>
<feature type="signal peptide" evidence="1">
    <location>
        <begin position="1"/>
        <end position="18"/>
    </location>
</feature>
<dbReference type="Proteomes" id="UP000002668">
    <property type="component" value="Genome"/>
</dbReference>
<dbReference type="HOGENOM" id="CLU_729722_0_0_1"/>
<accession>E4ZFY3</accession>
<name>E4ZFY3_LEPMJ</name>
<keyword evidence="1" id="KW-0732">Signal</keyword>
<dbReference type="EMBL" id="FP929064">
    <property type="protein sequence ID" value="CBX90203.1"/>
    <property type="molecule type" value="Genomic_DNA"/>
</dbReference>
<organism evidence="2 3">
    <name type="scientific">Leptosphaeria maculans (strain JN3 / isolate v23.1.3 / race Av1-4-5-6-7-8)</name>
    <name type="common">Blackleg fungus</name>
    <name type="synonym">Phoma lingam</name>
    <dbReference type="NCBI Taxonomy" id="985895"/>
    <lineage>
        <taxon>Eukaryota</taxon>
        <taxon>Fungi</taxon>
        <taxon>Dikarya</taxon>
        <taxon>Ascomycota</taxon>
        <taxon>Pezizomycotina</taxon>
        <taxon>Dothideomycetes</taxon>
        <taxon>Pleosporomycetidae</taxon>
        <taxon>Pleosporales</taxon>
        <taxon>Pleosporineae</taxon>
        <taxon>Leptosphaeriaceae</taxon>
        <taxon>Plenodomus</taxon>
        <taxon>Plenodomus lingam/Leptosphaeria maculans species complex</taxon>
    </lineage>
</organism>
<feature type="chain" id="PRO_5003192871" evidence="1">
    <location>
        <begin position="19"/>
        <end position="379"/>
    </location>
</feature>
<reference evidence="3" key="1">
    <citation type="journal article" date="2011" name="Nat. Commun.">
        <title>Effector diversification within compartments of the Leptosphaeria maculans genome affected by Repeat-Induced Point mutations.</title>
        <authorList>
            <person name="Rouxel T."/>
            <person name="Grandaubert J."/>
            <person name="Hane J.K."/>
            <person name="Hoede C."/>
            <person name="van de Wouw A.P."/>
            <person name="Couloux A."/>
            <person name="Dominguez V."/>
            <person name="Anthouard V."/>
            <person name="Bally P."/>
            <person name="Bourras S."/>
            <person name="Cozijnsen A.J."/>
            <person name="Ciuffetti L.M."/>
            <person name="Degrave A."/>
            <person name="Dilmaghani A."/>
            <person name="Duret L."/>
            <person name="Fudal I."/>
            <person name="Goodwin S.B."/>
            <person name="Gout L."/>
            <person name="Glaser N."/>
            <person name="Linglin J."/>
            <person name="Kema G.H.J."/>
            <person name="Lapalu N."/>
            <person name="Lawrence C.B."/>
            <person name="May K."/>
            <person name="Meyer M."/>
            <person name="Ollivier B."/>
            <person name="Poulain J."/>
            <person name="Schoch C.L."/>
            <person name="Simon A."/>
            <person name="Spatafora J.W."/>
            <person name="Stachowiak A."/>
            <person name="Turgeon B.G."/>
            <person name="Tyler B.M."/>
            <person name="Vincent D."/>
            <person name="Weissenbach J."/>
            <person name="Amselem J."/>
            <person name="Quesneville H."/>
            <person name="Oliver R.P."/>
            <person name="Wincker P."/>
            <person name="Balesdent M.-H."/>
            <person name="Howlett B.J."/>
        </authorList>
    </citation>
    <scope>NUCLEOTIDE SEQUENCE [LARGE SCALE GENOMIC DNA]</scope>
    <source>
        <strain evidence="3">JN3 / isolate v23.1.3 / race Av1-4-5-6-7-8</strain>
    </source>
</reference>
<dbReference type="AlphaFoldDB" id="E4ZFY3"/>
<protein>
    <submittedName>
        <fullName evidence="2">Uncharacterized protein</fullName>
    </submittedName>
</protein>
<proteinExistence type="predicted"/>
<evidence type="ECO:0000313" key="3">
    <source>
        <dbReference type="Proteomes" id="UP000002668"/>
    </source>
</evidence>
<evidence type="ECO:0000313" key="2">
    <source>
        <dbReference type="EMBL" id="CBX90203.1"/>
    </source>
</evidence>
<sequence>MAPLTLLALAMGLHCTVFEYLAPYTCDPFQVAPKMFQQKTVPKPGHASKGRIHTVGRSTYMVRVGTVGTWAGKQDLAQRAAQCSNDAVSRAALRAASRPAALLTDESLRRMSRGRVSVSTGVSGTTRWLTEGWRRLAKAAVECLPAFLELPSAANARPNRFLAAGPCIAPPDADKRATGLGSSNAPSGCPGAPCTASPLGRPASAVTGYFLWCSYISIVLLPYLQPARPSTLIQSHGLPRLHSNWHMPSTIWLVNSDRTEKETITAGWIREVATTILDRQPALVLQPSSRRTATSSSPTGIGYNNMGMESVSHFQLGFHAIYAFNNGKVPELSLEDMDSFPYSPIPQWFRSRASLASAVRGRLCVDQQRPHILPPLVCC</sequence>
<dbReference type="VEuPathDB" id="FungiDB:LEMA_P063290.1"/>
<dbReference type="InParanoid" id="E4ZFY3"/>
<evidence type="ECO:0000256" key="1">
    <source>
        <dbReference type="SAM" id="SignalP"/>
    </source>
</evidence>
<gene>
    <name evidence="2" type="ORF">LEMA_P063290.1</name>
</gene>
<dbReference type="OrthoDB" id="3688094at2759"/>